<sequence>MTTKPTNPKDAIGSNKVPVHLWPTTATILGAVGLLDGAAKYGRSNYRAVGVRASIYIDAAQRHLFAWASGEDNDPDSGLPHLAHLLASIAIIVDAQAAGKLTDDREYPGGYRELIDALTPHVQRLKALHADKTPTHYSREDVVERDARQLELPL</sequence>
<protein>
    <recommendedName>
        <fullName evidence="1">dATP/dGTP diphosphohydrolase N-terminal domain-containing protein</fullName>
    </recommendedName>
</protein>
<dbReference type="Proteomes" id="UP000225023">
    <property type="component" value="Segment"/>
</dbReference>
<keyword evidence="3" id="KW-1185">Reference proteome</keyword>
<accession>A0A1L5C077</accession>
<gene>
    <name evidence="2" type="ORF">BB738_0290</name>
</gene>
<reference evidence="3" key="1">
    <citation type="journal article" date="2017" name="Genes (Basel)">
        <title>Genome Analysis of a Novel Broad Host Range Proteobacteria Phage Isolated from a Bioreactor Treating Industrial Wastewater.</title>
        <authorList>
            <person name="de Leeuw M."/>
            <person name="Baron M."/>
            <person name="Brenner A."/>
            <person name="Kushmaro A."/>
        </authorList>
    </citation>
    <scope>NUCLEOTIDE SEQUENCE [LARGE SCALE GENOMIC DNA]</scope>
</reference>
<evidence type="ECO:0000313" key="2">
    <source>
        <dbReference type="EMBL" id="APL99487.1"/>
    </source>
</evidence>
<proteinExistence type="predicted"/>
<dbReference type="OrthoDB" id="10296at10239"/>
<dbReference type="InterPro" id="IPR044038">
    <property type="entry name" value="dATP/dGTP_diPOhydrolase_N"/>
</dbReference>
<dbReference type="EMBL" id="KX660669">
    <property type="protein sequence ID" value="APL99487.1"/>
    <property type="molecule type" value="Genomic_DNA"/>
</dbReference>
<evidence type="ECO:0000313" key="3">
    <source>
        <dbReference type="Proteomes" id="UP000225023"/>
    </source>
</evidence>
<dbReference type="Pfam" id="PF18909">
    <property type="entry name" value="dGTP_diPhyd_N"/>
    <property type="match status" value="1"/>
</dbReference>
<organism evidence="2 3">
    <name type="scientific">Aquamicrobium phage P14</name>
    <dbReference type="NCBI Taxonomy" id="1927013"/>
    <lineage>
        <taxon>Viruses</taxon>
        <taxon>Duplodnaviria</taxon>
        <taxon>Heunggongvirae</taxon>
        <taxon>Uroviricota</taxon>
        <taxon>Caudoviricetes</taxon>
        <taxon>Autographivirales</taxon>
        <taxon>Autonotataviridae</taxon>
        <taxon>Aqualcavirus</taxon>
        <taxon>Aqualcavirus P14</taxon>
    </lineage>
</organism>
<name>A0A1L5C077_9CAUD</name>
<evidence type="ECO:0000259" key="1">
    <source>
        <dbReference type="Pfam" id="PF18909"/>
    </source>
</evidence>
<feature type="domain" description="dATP/dGTP diphosphohydrolase N-terminal" evidence="1">
    <location>
        <begin position="7"/>
        <end position="105"/>
    </location>
</feature>